<keyword evidence="6" id="KW-0378">Hydrolase</keyword>
<dbReference type="Pfam" id="PF00078">
    <property type="entry name" value="RVT_1"/>
    <property type="match status" value="1"/>
</dbReference>
<keyword evidence="7" id="KW-0694">RNA-binding</keyword>
<dbReference type="Gene3D" id="1.10.340.70">
    <property type="match status" value="1"/>
</dbReference>
<dbReference type="InterPro" id="IPR000477">
    <property type="entry name" value="RT_dom"/>
</dbReference>
<keyword evidence="5" id="KW-0255">Endonuclease</keyword>
<dbReference type="PANTHER" id="PTHR37984">
    <property type="entry name" value="PROTEIN CBG26694"/>
    <property type="match status" value="1"/>
</dbReference>
<dbReference type="EMBL" id="KE361634">
    <property type="protein sequence ID" value="EPQ28705.1"/>
    <property type="molecule type" value="Genomic_DNA"/>
</dbReference>
<dbReference type="SUPFAM" id="SSF53098">
    <property type="entry name" value="Ribonuclease H-like"/>
    <property type="match status" value="1"/>
</dbReference>
<proteinExistence type="predicted"/>
<dbReference type="OrthoDB" id="2283961at2759"/>
<dbReference type="Proteomes" id="UP000053664">
    <property type="component" value="Unassembled WGS sequence"/>
</dbReference>
<gene>
    <name evidence="14" type="ORF">PFL1_04008</name>
</gene>
<evidence type="ECO:0000256" key="10">
    <source>
        <dbReference type="SAM" id="MobiDB-lite"/>
    </source>
</evidence>
<dbReference type="GO" id="GO:0004519">
    <property type="term" value="F:endonuclease activity"/>
    <property type="evidence" value="ECO:0007669"/>
    <property type="project" value="UniProtKB-KW"/>
</dbReference>
<dbReference type="GO" id="GO:0003723">
    <property type="term" value="F:RNA binding"/>
    <property type="evidence" value="ECO:0007669"/>
    <property type="project" value="UniProtKB-KW"/>
</dbReference>
<feature type="compositionally biased region" description="Acidic residues" evidence="10">
    <location>
        <begin position="819"/>
        <end position="829"/>
    </location>
</feature>
<protein>
    <recommendedName>
        <fullName evidence="1">RNA-directed DNA polymerase</fullName>
        <ecNumber evidence="1">2.7.7.49</ecNumber>
    </recommendedName>
</protein>
<feature type="compositionally biased region" description="Low complexity" evidence="10">
    <location>
        <begin position="292"/>
        <end position="304"/>
    </location>
</feature>
<evidence type="ECO:0000256" key="8">
    <source>
        <dbReference type="ARBA" id="ARBA00022918"/>
    </source>
</evidence>
<dbReference type="Gene3D" id="3.30.70.270">
    <property type="match status" value="2"/>
</dbReference>
<dbReference type="InterPro" id="IPR050951">
    <property type="entry name" value="Retrovirus_Pol_polyprotein"/>
</dbReference>
<evidence type="ECO:0000256" key="6">
    <source>
        <dbReference type="ARBA" id="ARBA00022801"/>
    </source>
</evidence>
<dbReference type="Gene3D" id="3.30.420.10">
    <property type="entry name" value="Ribonuclease H-like superfamily/Ribonuclease H"/>
    <property type="match status" value="1"/>
</dbReference>
<evidence type="ECO:0000313" key="15">
    <source>
        <dbReference type="Proteomes" id="UP000053664"/>
    </source>
</evidence>
<dbReference type="Pfam" id="PF17921">
    <property type="entry name" value="Integrase_H2C2"/>
    <property type="match status" value="1"/>
</dbReference>
<evidence type="ECO:0000259" key="11">
    <source>
        <dbReference type="PROSITE" id="PS50175"/>
    </source>
</evidence>
<dbReference type="CDD" id="cd00024">
    <property type="entry name" value="CD_CSD"/>
    <property type="match status" value="1"/>
</dbReference>
<dbReference type="HOGENOM" id="CLU_250088_0_0_1"/>
<dbReference type="PROSITE" id="PS50994">
    <property type="entry name" value="INTEGRASE"/>
    <property type="match status" value="1"/>
</dbReference>
<dbReference type="GeneID" id="19318115"/>
<evidence type="ECO:0000256" key="4">
    <source>
        <dbReference type="ARBA" id="ARBA00022722"/>
    </source>
</evidence>
<evidence type="ECO:0000259" key="13">
    <source>
        <dbReference type="PROSITE" id="PS50994"/>
    </source>
</evidence>
<dbReference type="GO" id="GO:0003964">
    <property type="term" value="F:RNA-directed DNA polymerase activity"/>
    <property type="evidence" value="ECO:0007669"/>
    <property type="project" value="UniProtKB-KW"/>
</dbReference>
<keyword evidence="2" id="KW-0808">Transferase</keyword>
<keyword evidence="3" id="KW-0548">Nucleotidyltransferase</keyword>
<keyword evidence="4" id="KW-0540">Nuclease</keyword>
<dbReference type="PROSITE" id="PS50175">
    <property type="entry name" value="ASP_PROT_RETROV"/>
    <property type="match status" value="1"/>
</dbReference>
<dbReference type="CDD" id="cd01647">
    <property type="entry name" value="RT_LTR"/>
    <property type="match status" value="1"/>
</dbReference>
<keyword evidence="8" id="KW-0695">RNA-directed DNA polymerase</keyword>
<dbReference type="PROSITE" id="PS50878">
    <property type="entry name" value="RT_POL"/>
    <property type="match status" value="1"/>
</dbReference>
<dbReference type="InterPro" id="IPR041588">
    <property type="entry name" value="Integrase_H2C2"/>
</dbReference>
<feature type="domain" description="Peptidase A2" evidence="11">
    <location>
        <begin position="63"/>
        <end position="101"/>
    </location>
</feature>
<dbReference type="GO" id="GO:0006508">
    <property type="term" value="P:proteolysis"/>
    <property type="evidence" value="ECO:0007669"/>
    <property type="project" value="InterPro"/>
</dbReference>
<evidence type="ECO:0000259" key="12">
    <source>
        <dbReference type="PROSITE" id="PS50878"/>
    </source>
</evidence>
<accession>A0A061H9J7</accession>
<dbReference type="GO" id="GO:0004190">
    <property type="term" value="F:aspartic-type endopeptidase activity"/>
    <property type="evidence" value="ECO:0007669"/>
    <property type="project" value="InterPro"/>
</dbReference>
<dbReference type="eggNOG" id="KOG0017">
    <property type="taxonomic scope" value="Eukaryota"/>
</dbReference>
<dbReference type="Gene3D" id="3.10.10.10">
    <property type="entry name" value="HIV Type 1 Reverse Transcriptase, subunit A, domain 1"/>
    <property type="match status" value="1"/>
</dbReference>
<dbReference type="InterPro" id="IPR041577">
    <property type="entry name" value="RT_RNaseH_2"/>
</dbReference>
<dbReference type="SUPFAM" id="SSF56672">
    <property type="entry name" value="DNA/RNA polymerases"/>
    <property type="match status" value="2"/>
</dbReference>
<keyword evidence="9" id="KW-0511">Multifunctional enzyme</keyword>
<dbReference type="Pfam" id="PF17919">
    <property type="entry name" value="RT_RNaseH_2"/>
    <property type="match status" value="1"/>
</dbReference>
<feature type="region of interest" description="Disordered" evidence="10">
    <location>
        <begin position="815"/>
        <end position="878"/>
    </location>
</feature>
<dbReference type="Pfam" id="PF17917">
    <property type="entry name" value="RT_RNaseH"/>
    <property type="match status" value="1"/>
</dbReference>
<feature type="compositionally biased region" description="Acidic residues" evidence="10">
    <location>
        <begin position="837"/>
        <end position="849"/>
    </location>
</feature>
<dbReference type="InterPro" id="IPR012337">
    <property type="entry name" value="RNaseH-like_sf"/>
</dbReference>
<dbReference type="InterPro" id="IPR001584">
    <property type="entry name" value="Integrase_cat-core"/>
</dbReference>
<dbReference type="Gene3D" id="2.40.50.40">
    <property type="match status" value="1"/>
</dbReference>
<dbReference type="SUPFAM" id="SSF54160">
    <property type="entry name" value="Chromo domain-like"/>
    <property type="match status" value="1"/>
</dbReference>
<dbReference type="Pfam" id="PF00665">
    <property type="entry name" value="rve"/>
    <property type="match status" value="1"/>
</dbReference>
<feature type="region of interest" description="Disordered" evidence="10">
    <location>
        <begin position="1330"/>
        <end position="1374"/>
    </location>
</feature>
<evidence type="ECO:0000256" key="1">
    <source>
        <dbReference type="ARBA" id="ARBA00012493"/>
    </source>
</evidence>
<evidence type="ECO:0000313" key="14">
    <source>
        <dbReference type="EMBL" id="EPQ28705.1"/>
    </source>
</evidence>
<dbReference type="InterPro" id="IPR016197">
    <property type="entry name" value="Chromo-like_dom_sf"/>
</dbReference>
<dbReference type="Gene3D" id="2.40.70.10">
    <property type="entry name" value="Acid Proteases"/>
    <property type="match status" value="1"/>
</dbReference>
<dbReference type="InterPro" id="IPR036397">
    <property type="entry name" value="RNaseH_sf"/>
</dbReference>
<dbReference type="EC" id="2.7.7.49" evidence="1"/>
<dbReference type="InterPro" id="IPR041373">
    <property type="entry name" value="RT_RNaseH"/>
</dbReference>
<dbReference type="InterPro" id="IPR001995">
    <property type="entry name" value="Peptidase_A2_cat"/>
</dbReference>
<feature type="region of interest" description="Disordered" evidence="10">
    <location>
        <begin position="283"/>
        <end position="360"/>
    </location>
</feature>
<evidence type="ECO:0000256" key="2">
    <source>
        <dbReference type="ARBA" id="ARBA00022679"/>
    </source>
</evidence>
<reference evidence="14 15" key="1">
    <citation type="journal article" date="2013" name="Plant Cell">
        <title>The transition from a phytopathogenic smut ancestor to an anamorphic biocontrol agent deciphered by comparative whole-genome analysis.</title>
        <authorList>
            <person name="Lefebvre F."/>
            <person name="Joly D.L."/>
            <person name="Labbe C."/>
            <person name="Teichmann B."/>
            <person name="Linning R."/>
            <person name="Belzile F."/>
            <person name="Bakkeren G."/>
            <person name="Belanger R.R."/>
        </authorList>
    </citation>
    <scope>NUCLEOTIDE SEQUENCE [LARGE SCALE GENOMIC DNA]</scope>
    <source>
        <strain evidence="14 15">PF-1</strain>
    </source>
</reference>
<dbReference type="GO" id="GO:0015074">
    <property type="term" value="P:DNA integration"/>
    <property type="evidence" value="ECO:0007669"/>
    <property type="project" value="InterPro"/>
</dbReference>
<dbReference type="RefSeq" id="XP_007879722.1">
    <property type="nucleotide sequence ID" value="XM_007881531.1"/>
</dbReference>
<dbReference type="KEGG" id="pfp:PFL1_04008"/>
<feature type="domain" description="Reverse transcriptase" evidence="12">
    <location>
        <begin position="455"/>
        <end position="641"/>
    </location>
</feature>
<organism evidence="14 15">
    <name type="scientific">Pseudozyma flocculosa PF-1</name>
    <dbReference type="NCBI Taxonomy" id="1277687"/>
    <lineage>
        <taxon>Eukaryota</taxon>
        <taxon>Fungi</taxon>
        <taxon>Dikarya</taxon>
        <taxon>Basidiomycota</taxon>
        <taxon>Ustilaginomycotina</taxon>
        <taxon>Ustilaginomycetes</taxon>
        <taxon>Ustilaginales</taxon>
        <taxon>Ustilaginaceae</taxon>
        <taxon>Pseudozyma</taxon>
    </lineage>
</organism>
<dbReference type="InterPro" id="IPR043128">
    <property type="entry name" value="Rev_trsase/Diguanyl_cyclase"/>
</dbReference>
<evidence type="ECO:0000256" key="5">
    <source>
        <dbReference type="ARBA" id="ARBA00022759"/>
    </source>
</evidence>
<dbReference type="InterPro" id="IPR043502">
    <property type="entry name" value="DNA/RNA_pol_sf"/>
</dbReference>
<evidence type="ECO:0000256" key="7">
    <source>
        <dbReference type="ARBA" id="ARBA00022884"/>
    </source>
</evidence>
<evidence type="ECO:0000256" key="9">
    <source>
        <dbReference type="ARBA" id="ARBA00023268"/>
    </source>
</evidence>
<dbReference type="InterPro" id="IPR021109">
    <property type="entry name" value="Peptidase_aspartic_dom_sf"/>
</dbReference>
<name>A0A061H9J7_9BASI</name>
<dbReference type="PANTHER" id="PTHR37984:SF5">
    <property type="entry name" value="PROTEIN NYNRIN-LIKE"/>
    <property type="match status" value="1"/>
</dbReference>
<feature type="domain" description="Integrase catalytic" evidence="13">
    <location>
        <begin position="973"/>
        <end position="1131"/>
    </location>
</feature>
<feature type="compositionally biased region" description="Basic and acidic residues" evidence="10">
    <location>
        <begin position="332"/>
        <end position="342"/>
    </location>
</feature>
<feature type="compositionally biased region" description="Basic and acidic residues" evidence="10">
    <location>
        <begin position="1350"/>
        <end position="1362"/>
    </location>
</feature>
<evidence type="ECO:0000256" key="3">
    <source>
        <dbReference type="ARBA" id="ARBA00022695"/>
    </source>
</evidence>
<sequence length="1473" mass="161743">MPTVFRMEPHVASLRLADKRRPALDGRLPVIEIEPALDTGTGQAHQRHQPAATYIVLPGQEARLSLVDTGANLSVIDETLAHSMHLAPFNGPTLRIDGVGSSYTSGWVTLRFHIPATRDGAPVLLATEADFHVMKDFGPKVCIGVDTIAAIEPVFDVATGTATAQGATFPIFDTKGKPLTAKRASRALTAKSNTTIPPRCHAWVPFDAHLLPGVDYAVQSCLWTDKTESLHLAMPSAVIDDSTAAVLLTNFGDSPATIRSNTRLGQALPLLSTGREVTAGAFAMQPAPTKPTAEARTATSAATANDRDEFDSAGSTKGHGTTAPAITADAEPPDRTAEREPSEAEVLTDPDIAPHPIDFGDDPLARLSPDPGATTKVDNIFNVGLGANGEPHPAIVDLLRRHTAAFSLDGTPGHVTADGSAMPIPLIDGKEILPEAPRRYSPEKRQVMDAQIQQLKDWDCIEPSSSPVSFPVLLVKQGEKWRFCVDYRGLNKVSRDDRYPLPRIDDIFEALAGHHWFSGLDAIRGYHQLDIEEADRWKTAFICPSGLYQYKRVPFGLKGAPAWFQRFMDRVLGRLRWLHAVVYLDDVVVFSKTLEEHVDALDTLLTAATKVGLRFSPSKCHFGLRSLALLGRQLSGAGISVQQRKVQAVQDIAAPRTLQELYHVLGLFNYYRDFIPRYAERALPLSRLLRGHRYRRVDEKDKKWSLVDANGERTTASKVKLQWGPTEQASLDDLKASLSSPPTLAFPDYQRPFILYTDASQDAFAAALHQDFPEIAVAFPARPALEQPALLSLEEIREAQQNDPTIAAIRDSLLHNGDDSSEEDGDEHAEAETASNSDDETESETDPDEQPQGPETAEEAAADAATAERAPQGEYSNRDRFGFSLQDGLVVYVGPHRLQRRIYLPKALLGKAFAAAHDRAHFGLAKTIPLLEGLYHPKLVSLLRAYIDNCPPCLRTKTRPRTGCLSLDRAEAACTRPFHSVSMDIVLGLPVSHGLDAILVVVDLFTKTLLTSACSSSITAEGVYELFSRLVLRRGWKPKVIITDSDKRFIGEHGQQFARSIGATLTPSAPHHQQANPVERYIQTLKRVLRALAMRPGGTWVDDLNLAEPAINAAPSLATGYSPDALLYITPPQAATTAPSSASSDDQRKEAEARVEEAVYNLLRQQVEVKRRFDGRHQPLPDLVAGDKVLIRLQDRPVPFASTEHRLDPSLLGPFPIAEVLSDHRVRLDLPANLQIDPHFDRSHLQLCPRKPDPFGRPLESTAIEAPNDEDEPRWEVDQIVGERLFRGYQQYRVLWKDDPTPTWEFEADLIDDGCAGAIADYKASAGDLPARPHIADAGATPDADDGDPDGSHTEPRERPSTTERPIAFISTPTSPSEAKLLGLELEMSCLVWALHQLRHYLEGAPSIIVVTDHAPLGAVLRASSRSRRLFTPRIERLRTYIMPFLDSLSFVHRAGKAHGNVDAISRLRHLSN</sequence>
<dbReference type="GO" id="GO:0005634">
    <property type="term" value="C:nucleus"/>
    <property type="evidence" value="ECO:0007669"/>
    <property type="project" value="UniProtKB-ARBA"/>
</dbReference>